<accession>A0A7T5EHH0</accession>
<dbReference type="SMART" id="SM00065">
    <property type="entry name" value="GAF"/>
    <property type="match status" value="1"/>
</dbReference>
<organism evidence="3 5">
    <name type="scientific">Brevibacillus composti</name>
    <dbReference type="NCBI Taxonomy" id="2796470"/>
    <lineage>
        <taxon>Bacteria</taxon>
        <taxon>Bacillati</taxon>
        <taxon>Bacillota</taxon>
        <taxon>Bacilli</taxon>
        <taxon>Bacillales</taxon>
        <taxon>Paenibacillaceae</taxon>
        <taxon>Brevibacillus</taxon>
    </lineage>
</organism>
<reference evidence="4" key="2">
    <citation type="submission" date="2021-04" db="EMBL/GenBank/DDBJ databases">
        <title>Brevibacillus composti FJAT-54423, complete genome.</title>
        <authorList>
            <person name="Tang R."/>
        </authorList>
    </citation>
    <scope>NUCLEOTIDE SEQUENCE</scope>
    <source>
        <strain evidence="4">FJAT-54424</strain>
    </source>
</reference>
<dbReference type="InterPro" id="IPR029016">
    <property type="entry name" value="GAF-like_dom_sf"/>
</dbReference>
<dbReference type="SUPFAM" id="SSF55781">
    <property type="entry name" value="GAF domain-like"/>
    <property type="match status" value="1"/>
</dbReference>
<evidence type="ECO:0000259" key="2">
    <source>
        <dbReference type="SMART" id="SM00065"/>
    </source>
</evidence>
<evidence type="ECO:0000313" key="6">
    <source>
        <dbReference type="Proteomes" id="UP000677234"/>
    </source>
</evidence>
<gene>
    <name evidence="3" type="ORF">JD108_12170</name>
    <name evidence="4" type="ORF">KDJ56_12115</name>
</gene>
<evidence type="ECO:0000313" key="5">
    <source>
        <dbReference type="Proteomes" id="UP000595847"/>
    </source>
</evidence>
<evidence type="ECO:0000313" key="3">
    <source>
        <dbReference type="EMBL" id="QQE72712.1"/>
    </source>
</evidence>
<dbReference type="Pfam" id="PF17853">
    <property type="entry name" value="GGDEF_2"/>
    <property type="match status" value="1"/>
</dbReference>
<proteinExistence type="inferred from homology"/>
<evidence type="ECO:0000313" key="4">
    <source>
        <dbReference type="EMBL" id="QUO39790.1"/>
    </source>
</evidence>
<protein>
    <submittedName>
        <fullName evidence="3">Helix-turn-helix domain-containing protein</fullName>
    </submittedName>
</protein>
<dbReference type="RefSeq" id="WP_198826345.1">
    <property type="nucleotide sequence ID" value="NZ_CP066308.1"/>
</dbReference>
<dbReference type="Gene3D" id="3.30.450.40">
    <property type="match status" value="1"/>
</dbReference>
<comment type="similarity">
    <text evidence="1">Belongs to the CdaR family.</text>
</comment>
<name>A0A7T5EHH0_9BACL</name>
<dbReference type="Gene3D" id="1.10.10.2840">
    <property type="entry name" value="PucR C-terminal helix-turn-helix domain"/>
    <property type="match status" value="1"/>
</dbReference>
<dbReference type="InterPro" id="IPR042070">
    <property type="entry name" value="PucR_C-HTH_sf"/>
</dbReference>
<evidence type="ECO:0000256" key="1">
    <source>
        <dbReference type="ARBA" id="ARBA00006754"/>
    </source>
</evidence>
<keyword evidence="6" id="KW-1185">Reference proteome</keyword>
<dbReference type="Pfam" id="PF13556">
    <property type="entry name" value="HTH_30"/>
    <property type="match status" value="1"/>
</dbReference>
<sequence>MRTLQMLQAYLQQTWCGVEFAVWVKTRRDRHMRLLISADDGLSGRPDDYMPAFFPSLPSAPSSSSSLPAARYDVFEKPPDTYIRYVLSTDSSALVRFRPSEPDQPLALTDGPLHTLGLYLCLLEAEETIEAKDKVLTKLIESTRSIASSLDIESVIHDLIRNTLTVIPAADAGLLHLYDPELERLVPKAAVGFRESVIHRFRLRVGESIAGKVYLDGKPRIFHTHKEIQAAMADLSIENYQHLDDAKELRHLHGLMCVPISRGVQRIGVLVIHQFHQENVFLESDLRILQDVADLTAVALENARLYADTKAALEQTAKLTEELKAKHDDLVKRTQIHETLKRLSLRNNGTEAIASALGNMVGKPLLLIDWLEQRHYPPHSELRELFSWDELTLLVSSRLHPRWISVSDKTADGWPEQPFSVYIYPLANGSVFLGCLLIRADSCTLSDLERITIEQGIAILALDLVKKQSLSSVFYKRSHDLFQHLLTAKGAELSHQAQSIGLMPGATYLCVHAMLLRCYDLAKQEAHIHRIVHRWKQLFNGWEVITYGFHNQLTMLIEAASHAHPRSCAEKLGDFAREWNQQEDCQIAIGVGGAYSGLEQIAKSFEEAKKAVQYLNNRNRFGVVRYGELGVNQLMINQTAEDMAAFVRDVFRPFWENRAKYAELEKTLLVYIQCSQSAQETANELHIHINTLYQRLRKIEALLNIDFKRPEDMLKIQLACHLRTEAAGAL</sequence>
<feature type="domain" description="GAF" evidence="2">
    <location>
        <begin position="155"/>
        <end position="310"/>
    </location>
</feature>
<dbReference type="AlphaFoldDB" id="A0A7T5EHH0"/>
<dbReference type="InterPro" id="IPR051448">
    <property type="entry name" value="CdaR-like_regulators"/>
</dbReference>
<reference evidence="3 5" key="1">
    <citation type="submission" date="2020-12" db="EMBL/GenBank/DDBJ databases">
        <title>strain FJAT-54423T represents a novel species of the genus Brevibacillus.</title>
        <authorList>
            <person name="Tang R."/>
        </authorList>
    </citation>
    <scope>NUCLEOTIDE SEQUENCE [LARGE SCALE GENOMIC DNA]</scope>
    <source>
        <strain evidence="3 5">FJAT-54423</strain>
    </source>
</reference>
<dbReference type="PANTHER" id="PTHR33744">
    <property type="entry name" value="CARBOHYDRATE DIACID REGULATOR"/>
    <property type="match status" value="1"/>
</dbReference>
<dbReference type="Proteomes" id="UP000677234">
    <property type="component" value="Chromosome"/>
</dbReference>
<dbReference type="InterPro" id="IPR041522">
    <property type="entry name" value="CdaR_GGDEF"/>
</dbReference>
<dbReference type="KEGG" id="bcop:JD108_12170"/>
<dbReference type="PANTHER" id="PTHR33744:SF1">
    <property type="entry name" value="DNA-BINDING TRANSCRIPTIONAL ACTIVATOR ADER"/>
    <property type="match status" value="1"/>
</dbReference>
<dbReference type="InterPro" id="IPR025736">
    <property type="entry name" value="PucR_C-HTH_dom"/>
</dbReference>
<dbReference type="Pfam" id="PF13185">
    <property type="entry name" value="GAF_2"/>
    <property type="match status" value="1"/>
</dbReference>
<dbReference type="EMBL" id="CP073708">
    <property type="protein sequence ID" value="QUO39790.1"/>
    <property type="molecule type" value="Genomic_DNA"/>
</dbReference>
<dbReference type="EMBL" id="CP066308">
    <property type="protein sequence ID" value="QQE72712.1"/>
    <property type="molecule type" value="Genomic_DNA"/>
</dbReference>
<dbReference type="Proteomes" id="UP000595847">
    <property type="component" value="Chromosome"/>
</dbReference>
<dbReference type="InterPro" id="IPR003018">
    <property type="entry name" value="GAF"/>
</dbReference>